<reference evidence="4" key="1">
    <citation type="submission" date="2016-06" db="UniProtKB">
        <authorList>
            <consortium name="WormBaseParasite"/>
        </authorList>
    </citation>
    <scope>IDENTIFICATION</scope>
</reference>
<accession>A0A183HVZ9</accession>
<evidence type="ECO:0000313" key="3">
    <source>
        <dbReference type="Proteomes" id="UP000267606"/>
    </source>
</evidence>
<dbReference type="Proteomes" id="UP000267606">
    <property type="component" value="Unassembled WGS sequence"/>
</dbReference>
<proteinExistence type="predicted"/>
<sequence length="98" mass="11236">MMLIPLHSSNFDVLTHIMDPDASSSRKLVESSWSPSQSPPPGMRSPLMSPKRSSSTSLMDEYIECMERPISTNDNRNYMSCFSHVVRNTEVYASYYFF</sequence>
<feature type="region of interest" description="Disordered" evidence="1">
    <location>
        <begin position="25"/>
        <end position="55"/>
    </location>
</feature>
<evidence type="ECO:0000256" key="1">
    <source>
        <dbReference type="SAM" id="MobiDB-lite"/>
    </source>
</evidence>
<protein>
    <submittedName>
        <fullName evidence="4">Ovule protein</fullName>
    </submittedName>
</protein>
<evidence type="ECO:0000313" key="4">
    <source>
        <dbReference type="WBParaSite" id="OFLC_0001166101-mRNA-1"/>
    </source>
</evidence>
<organism evidence="4">
    <name type="scientific">Onchocerca flexuosa</name>
    <dbReference type="NCBI Taxonomy" id="387005"/>
    <lineage>
        <taxon>Eukaryota</taxon>
        <taxon>Metazoa</taxon>
        <taxon>Ecdysozoa</taxon>
        <taxon>Nematoda</taxon>
        <taxon>Chromadorea</taxon>
        <taxon>Rhabditida</taxon>
        <taxon>Spirurina</taxon>
        <taxon>Spiruromorpha</taxon>
        <taxon>Filarioidea</taxon>
        <taxon>Onchocercidae</taxon>
        <taxon>Onchocerca</taxon>
    </lineage>
</organism>
<keyword evidence="3" id="KW-1185">Reference proteome</keyword>
<dbReference type="WBParaSite" id="OFLC_0001166101-mRNA-1">
    <property type="protein sequence ID" value="OFLC_0001166101-mRNA-1"/>
    <property type="gene ID" value="OFLC_0001166101"/>
</dbReference>
<name>A0A183HVZ9_9BILA</name>
<dbReference type="AlphaFoldDB" id="A0A183HVZ9"/>
<dbReference type="EMBL" id="UZAJ01017138">
    <property type="protein sequence ID" value="VDO78274.1"/>
    <property type="molecule type" value="Genomic_DNA"/>
</dbReference>
<reference evidence="2 3" key="2">
    <citation type="submission" date="2018-11" db="EMBL/GenBank/DDBJ databases">
        <authorList>
            <consortium name="Pathogen Informatics"/>
        </authorList>
    </citation>
    <scope>NUCLEOTIDE SEQUENCE [LARGE SCALE GENOMIC DNA]</scope>
</reference>
<gene>
    <name evidence="2" type="ORF">OFLC_LOCUS11664</name>
</gene>
<evidence type="ECO:0000313" key="2">
    <source>
        <dbReference type="EMBL" id="VDO78274.1"/>
    </source>
</evidence>